<name>A0A1H0L0U2_9BURK</name>
<dbReference type="EMBL" id="FNJL01000002">
    <property type="protein sequence ID" value="SDO61656.1"/>
    <property type="molecule type" value="Genomic_DNA"/>
</dbReference>
<proteinExistence type="predicted"/>
<dbReference type="RefSeq" id="WP_208605966.1">
    <property type="nucleotide sequence ID" value="NZ_FNJL01000002.1"/>
</dbReference>
<protein>
    <recommendedName>
        <fullName evidence="3">SAM-dependent methyltransferase</fullName>
    </recommendedName>
</protein>
<dbReference type="Proteomes" id="UP000199317">
    <property type="component" value="Unassembled WGS sequence"/>
</dbReference>
<sequence>MTMNADYLDSHERHLTDADLLHASSLWANADHLYGMAAECGLKRIMQAFGMPLKSTTGSPQQRADWVHADGIWARFESYRSGHHQGAAYVLPKTSPFSDWDVSQRYAHRSNFDQTRADSHRTGANVVRTLIQKAKLEGLC</sequence>
<keyword evidence="2" id="KW-1185">Reference proteome</keyword>
<organism evidence="1 2">
    <name type="scientific">Paracidovorax cattleyae</name>
    <dbReference type="NCBI Taxonomy" id="80868"/>
    <lineage>
        <taxon>Bacteria</taxon>
        <taxon>Pseudomonadati</taxon>
        <taxon>Pseudomonadota</taxon>
        <taxon>Betaproteobacteria</taxon>
        <taxon>Burkholderiales</taxon>
        <taxon>Comamonadaceae</taxon>
        <taxon>Paracidovorax</taxon>
    </lineage>
</organism>
<reference evidence="2" key="1">
    <citation type="submission" date="2016-10" db="EMBL/GenBank/DDBJ databases">
        <authorList>
            <person name="Varghese N."/>
            <person name="Submissions S."/>
        </authorList>
    </citation>
    <scope>NUCLEOTIDE SEQUENCE [LARGE SCALE GENOMIC DNA]</scope>
    <source>
        <strain evidence="2">DSM 17101</strain>
    </source>
</reference>
<evidence type="ECO:0000313" key="2">
    <source>
        <dbReference type="Proteomes" id="UP000199317"/>
    </source>
</evidence>
<accession>A0A1H0L0U2</accession>
<gene>
    <name evidence="1" type="ORF">SAMN04489708_10212</name>
</gene>
<dbReference type="AlphaFoldDB" id="A0A1H0L0U2"/>
<evidence type="ECO:0000313" key="1">
    <source>
        <dbReference type="EMBL" id="SDO61656.1"/>
    </source>
</evidence>
<evidence type="ECO:0008006" key="3">
    <source>
        <dbReference type="Google" id="ProtNLM"/>
    </source>
</evidence>